<evidence type="ECO:0000259" key="11">
    <source>
        <dbReference type="PROSITE" id="PS50042"/>
    </source>
</evidence>
<feature type="compositionally biased region" description="Low complexity" evidence="9">
    <location>
        <begin position="1323"/>
        <end position="1335"/>
    </location>
</feature>
<organism evidence="12 13">
    <name type="scientific">Galendromus occidentalis</name>
    <name type="common">western predatory mite</name>
    <dbReference type="NCBI Taxonomy" id="34638"/>
    <lineage>
        <taxon>Eukaryota</taxon>
        <taxon>Metazoa</taxon>
        <taxon>Ecdysozoa</taxon>
        <taxon>Arthropoda</taxon>
        <taxon>Chelicerata</taxon>
        <taxon>Arachnida</taxon>
        <taxon>Acari</taxon>
        <taxon>Parasitiformes</taxon>
        <taxon>Mesostigmata</taxon>
        <taxon>Gamasina</taxon>
        <taxon>Phytoseioidea</taxon>
        <taxon>Phytoseiidae</taxon>
        <taxon>Typhlodrominae</taxon>
        <taxon>Galendromus</taxon>
    </lineage>
</organism>
<feature type="region of interest" description="Disordered" evidence="9">
    <location>
        <begin position="1393"/>
        <end position="1417"/>
    </location>
</feature>
<evidence type="ECO:0000256" key="4">
    <source>
        <dbReference type="ARBA" id="ARBA00022989"/>
    </source>
</evidence>
<feature type="compositionally biased region" description="Polar residues" evidence="9">
    <location>
        <begin position="1198"/>
        <end position="1208"/>
    </location>
</feature>
<evidence type="ECO:0000256" key="3">
    <source>
        <dbReference type="ARBA" id="ARBA00022692"/>
    </source>
</evidence>
<sequence length="1621" mass="178996">MEGHRPSQPQTGAILPPSASRQGTTYGSTSNTGTPQAQVATALLTGGGRVAMMVDGSGQNRPLHRAASPDSTAMNSATPTAVYDTKEDGLPAFLAHLPPGTPLGSGASRWSKLRTTVQISGAMSVNQKKAPLKREDSFLQRFSTRHIGEAQDADGNPVTEGELIPKPRLWSRSTCRQLMFGVINPDENAMFLWLWLLTVCVLYNAWALILRQTFTEIQHLSVFMWIAFDGFSDFVYLLDIVIQLRTGYLEQGLMVSEGRKLRGHYLRSRSFLLDLVSLTPLDLLQFIIGVTPLLRFPRFIKVYRCYRFYYMVESRTIYPNFWRVANLIHILLLLSHWFGCFHYMLSEFENFRGAWAYTNPYKSDNAEWRAITRKYVASVYWSTLTLTTIGGDHVTPSSNLQYAFTILSYLIGVFIFATIVGQVGNVITNRNASRLEFERLLDGAKLYMRHHKVPHQMQRRVQRWYDYSWSRGRMRGGGDINSALGGLPDKLKTELALHVNLKTLKKVSIFQECQPEFLHDLVLKMRAYIFTPGDLICRKGEVAREMFIIADGILEVISETGKVLTQMKPGDFFGEIGILNLDGFNRRTADVRSVGYSELFSLSREDVLSAMRDYPEAQEILRAMGRKRLMDAGLSSTINCPMQANTPLKQQPLQLVQQEGDVQSQAAAAGPMVPSVGHAPTMEPEVGDTASLPESQKSPKSPTRSPVGTASGAPSTQKSMNTIRKFRKDLKHLLRSGTLASNGSRFHVGHRQTSTGEPVLQSSKGQTIGGIEGDMDADVQDNLSFSSMGPGRSVSTTFEVPPPPLISASATGAAGSAMDAEIPLLRRVLMLKREQATRANEERLRQTSSRPESLQLSESSPRGLAPGSGSSSSRLAKLSPRVETDDEVFISPLKATSPRTEAPEGKWSSPLKDVPIVGGIDEVAEGTHVGSTAAEATDEVRRQLDALASPKKRALWQNATFDGYAERRAVLTRMCAIKQGLSSPPEEDHAGDGGGGLLAAGNITHNNSNNNVSSSNNNNDINSVAVSSGNVFNNNNNNNNNNAQSNILSEDDALTRQSKTEIDDDASHSQQTFIITDQENVELMVTAAMKQIKIAVTDYLKDTHMELTSRVEALEHELEIKDNLIVELQDELIFKEKEFRHQRPGPNFIEDICSLSETSFESDDEDNAFLLAATGQRTTTRYGGGLQVPSSDVFDPSPRNSWPRSGFETSTFSELHANNGIHNHEESRGELSNLAAGDRSASWHDYPTSQTSATEHPGMVVASKMGPEDLWKLEFPQISDNLVETSRRSIPSHDRPASLEKKTNSEKPAKRGSKQDAALAMKQAAQTNSNSAASSEHAPALKTEDVRQASCDDWEVKMLVEQFDEKMKRRSLEGRRHSSCDIQSWERLVLQADPSSSYPNFGGPSRESRDSKEIRRRYGRSSRALFTRGRFPELGTTSRRAEIRRASLARFASVDVPTLQASLDDEAPRGRASPLIFDADLESGSEHCSTDSIKENLEENVEMHDNRRDDQPGVSSQDDATWSPTGQAMGLPTIKEGLRLQGQKSEISDEDEDDSSSTKTTLFIDIDEGSSEPLIAKGGDECELLGHSASESPAELTGIIFVLQMNLLLPPRANLRDPTKL</sequence>
<evidence type="ECO:0000256" key="5">
    <source>
        <dbReference type="ARBA" id="ARBA00023065"/>
    </source>
</evidence>
<keyword evidence="7" id="KW-1071">Ligand-gated ion channel</keyword>
<evidence type="ECO:0000256" key="2">
    <source>
        <dbReference type="ARBA" id="ARBA00022448"/>
    </source>
</evidence>
<gene>
    <name evidence="13" type="primary">LOC100897923</name>
</gene>
<feature type="transmembrane region" description="Helical" evidence="10">
    <location>
        <begin position="190"/>
        <end position="210"/>
    </location>
</feature>
<feature type="compositionally biased region" description="Polar residues" evidence="9">
    <location>
        <begin position="1513"/>
        <end position="1526"/>
    </location>
</feature>
<dbReference type="PROSITE" id="PS50042">
    <property type="entry name" value="CNMP_BINDING_3"/>
    <property type="match status" value="1"/>
</dbReference>
<dbReference type="Proteomes" id="UP000694867">
    <property type="component" value="Unplaced"/>
</dbReference>
<feature type="compositionally biased region" description="Basic and acidic residues" evidence="9">
    <location>
        <begin position="1285"/>
        <end position="1309"/>
    </location>
</feature>
<dbReference type="GO" id="GO:0005221">
    <property type="term" value="F:intracellularly cyclic nucleotide-activated monoatomic cation channel activity"/>
    <property type="evidence" value="ECO:0007669"/>
    <property type="project" value="InterPro"/>
</dbReference>
<feature type="region of interest" description="Disordered" evidence="9">
    <location>
        <begin position="837"/>
        <end position="910"/>
    </location>
</feature>
<keyword evidence="5" id="KW-0406">Ion transport</keyword>
<keyword evidence="4 10" id="KW-1133">Transmembrane helix</keyword>
<feature type="region of interest" description="Disordered" evidence="9">
    <location>
        <begin position="657"/>
        <end position="721"/>
    </location>
</feature>
<evidence type="ECO:0000313" key="13">
    <source>
        <dbReference type="RefSeq" id="XP_028967121.1"/>
    </source>
</evidence>
<dbReference type="GO" id="GO:0016020">
    <property type="term" value="C:membrane"/>
    <property type="evidence" value="ECO:0007669"/>
    <property type="project" value="UniProtKB-SubCell"/>
</dbReference>
<dbReference type="PROSITE" id="PS00889">
    <property type="entry name" value="CNMP_BINDING_2"/>
    <property type="match status" value="1"/>
</dbReference>
<evidence type="ECO:0000256" key="1">
    <source>
        <dbReference type="ARBA" id="ARBA00004141"/>
    </source>
</evidence>
<protein>
    <submittedName>
        <fullName evidence="13">Uncharacterized protein LOC100897923</fullName>
    </submittedName>
</protein>
<keyword evidence="12" id="KW-1185">Reference proteome</keyword>
<feature type="region of interest" description="Disordered" evidence="9">
    <location>
        <begin position="741"/>
        <end position="763"/>
    </location>
</feature>
<feature type="transmembrane region" description="Helical" evidence="10">
    <location>
        <begin position="222"/>
        <end position="244"/>
    </location>
</feature>
<dbReference type="SUPFAM" id="SSF51206">
    <property type="entry name" value="cAMP-binding domain-like"/>
    <property type="match status" value="1"/>
</dbReference>
<dbReference type="Pfam" id="PF00520">
    <property type="entry name" value="Ion_trans"/>
    <property type="match status" value="1"/>
</dbReference>
<dbReference type="Gene3D" id="1.10.287.630">
    <property type="entry name" value="Helix hairpin bin"/>
    <property type="match status" value="1"/>
</dbReference>
<dbReference type="GO" id="GO:0044877">
    <property type="term" value="F:protein-containing complex binding"/>
    <property type="evidence" value="ECO:0007669"/>
    <property type="project" value="TreeGrafter"/>
</dbReference>
<feature type="region of interest" description="Disordered" evidence="9">
    <location>
        <begin position="1284"/>
        <end position="1346"/>
    </location>
</feature>
<proteinExistence type="predicted"/>
<evidence type="ECO:0000256" key="8">
    <source>
        <dbReference type="ARBA" id="ARBA00023303"/>
    </source>
</evidence>
<feature type="region of interest" description="Disordered" evidence="9">
    <location>
        <begin position="1503"/>
        <end position="1562"/>
    </location>
</feature>
<dbReference type="CTD" id="32468"/>
<dbReference type="KEGG" id="goe:100897923"/>
<reference evidence="13" key="1">
    <citation type="submission" date="2025-08" db="UniProtKB">
        <authorList>
            <consortium name="RefSeq"/>
        </authorList>
    </citation>
    <scope>IDENTIFICATION</scope>
</reference>
<feature type="region of interest" description="Disordered" evidence="9">
    <location>
        <begin position="57"/>
        <end position="77"/>
    </location>
</feature>
<dbReference type="PROSITE" id="PS00888">
    <property type="entry name" value="CNMP_BINDING_1"/>
    <property type="match status" value="1"/>
</dbReference>
<dbReference type="PANTHER" id="PTHR45638:SF7">
    <property type="entry name" value="CYCLIC NUCLEOTIDE-GATED ION CHANNEL-LIKE, ISOFORM E"/>
    <property type="match status" value="1"/>
</dbReference>
<keyword evidence="8" id="KW-0407">Ion channel</keyword>
<dbReference type="Pfam" id="PF00027">
    <property type="entry name" value="cNMP_binding"/>
    <property type="match status" value="1"/>
</dbReference>
<dbReference type="InterPro" id="IPR005821">
    <property type="entry name" value="Ion_trans_dom"/>
</dbReference>
<comment type="subcellular location">
    <subcellularLocation>
        <location evidence="1">Membrane</location>
        <topology evidence="1">Multi-pass membrane protein</topology>
    </subcellularLocation>
</comment>
<accession>A0AAJ7SFH6</accession>
<feature type="compositionally biased region" description="Low complexity" evidence="9">
    <location>
        <begin position="1006"/>
        <end position="1046"/>
    </location>
</feature>
<evidence type="ECO:0000256" key="6">
    <source>
        <dbReference type="ARBA" id="ARBA00023136"/>
    </source>
</evidence>
<dbReference type="InterPro" id="IPR018490">
    <property type="entry name" value="cNMP-bd_dom_sf"/>
</dbReference>
<feature type="compositionally biased region" description="Polar residues" evidence="9">
    <location>
        <begin position="751"/>
        <end position="763"/>
    </location>
</feature>
<dbReference type="SMART" id="SM00100">
    <property type="entry name" value="cNMP"/>
    <property type="match status" value="1"/>
</dbReference>
<dbReference type="InterPro" id="IPR014710">
    <property type="entry name" value="RmlC-like_jellyroll"/>
</dbReference>
<feature type="region of interest" description="Disordered" evidence="9">
    <location>
        <begin position="1225"/>
        <end position="1259"/>
    </location>
</feature>
<dbReference type="SUPFAM" id="SSF81324">
    <property type="entry name" value="Voltage-gated potassium channels"/>
    <property type="match status" value="1"/>
</dbReference>
<evidence type="ECO:0000256" key="9">
    <source>
        <dbReference type="SAM" id="MobiDB-lite"/>
    </source>
</evidence>
<dbReference type="RefSeq" id="XP_028967121.1">
    <property type="nucleotide sequence ID" value="XM_029111288.1"/>
</dbReference>
<dbReference type="PANTHER" id="PTHR45638">
    <property type="entry name" value="CYCLIC NUCLEOTIDE-GATED CATION CHANNEL SUBUNIT A"/>
    <property type="match status" value="1"/>
</dbReference>
<feature type="compositionally biased region" description="Polar residues" evidence="9">
    <location>
        <begin position="692"/>
        <end position="721"/>
    </location>
</feature>
<name>A0AAJ7SFH6_9ACAR</name>
<dbReference type="InterPro" id="IPR000595">
    <property type="entry name" value="cNMP-bd_dom"/>
</dbReference>
<dbReference type="Gene3D" id="1.10.287.70">
    <property type="match status" value="1"/>
</dbReference>
<feature type="domain" description="Cyclic nucleotide-binding" evidence="11">
    <location>
        <begin position="509"/>
        <end position="605"/>
    </location>
</feature>
<feature type="transmembrane region" description="Helical" evidence="10">
    <location>
        <begin position="406"/>
        <end position="427"/>
    </location>
</feature>
<evidence type="ECO:0000256" key="7">
    <source>
        <dbReference type="ARBA" id="ARBA00023286"/>
    </source>
</evidence>
<keyword evidence="2" id="KW-0813">Transport</keyword>
<feature type="transmembrane region" description="Helical" evidence="10">
    <location>
        <begin position="271"/>
        <end position="294"/>
    </location>
</feature>
<dbReference type="CDD" id="cd00038">
    <property type="entry name" value="CAP_ED"/>
    <property type="match status" value="1"/>
</dbReference>
<dbReference type="InterPro" id="IPR050866">
    <property type="entry name" value="CNG_cation_channel"/>
</dbReference>
<evidence type="ECO:0000313" key="12">
    <source>
        <dbReference type="Proteomes" id="UP000694867"/>
    </source>
</evidence>
<feature type="compositionally biased region" description="Low complexity" evidence="9">
    <location>
        <begin position="859"/>
        <end position="881"/>
    </location>
</feature>
<feature type="region of interest" description="Disordered" evidence="9">
    <location>
        <begin position="1181"/>
        <end position="1208"/>
    </location>
</feature>
<dbReference type="FunFam" id="1.10.287.630:FF:000001">
    <property type="entry name" value="Cyclic nucleotide-gated channel alpha 3"/>
    <property type="match status" value="1"/>
</dbReference>
<feature type="compositionally biased region" description="Polar residues" evidence="9">
    <location>
        <begin position="846"/>
        <end position="858"/>
    </location>
</feature>
<feature type="region of interest" description="Disordered" evidence="9">
    <location>
        <begin position="1"/>
        <end position="36"/>
    </location>
</feature>
<evidence type="ECO:0000256" key="10">
    <source>
        <dbReference type="SAM" id="Phobius"/>
    </source>
</evidence>
<feature type="region of interest" description="Disordered" evidence="9">
    <location>
        <begin position="981"/>
        <end position="1046"/>
    </location>
</feature>
<keyword evidence="3 10" id="KW-0812">Transmembrane</keyword>
<keyword evidence="6 10" id="KW-0472">Membrane</keyword>
<dbReference type="InterPro" id="IPR018488">
    <property type="entry name" value="cNMP-bd_CS"/>
</dbReference>
<feature type="compositionally biased region" description="Low complexity" evidence="9">
    <location>
        <begin position="23"/>
        <end position="34"/>
    </location>
</feature>
<dbReference type="Gene3D" id="2.60.120.10">
    <property type="entry name" value="Jelly Rolls"/>
    <property type="match status" value="1"/>
</dbReference>
<dbReference type="GeneID" id="100897923"/>